<dbReference type="GO" id="GO:0006450">
    <property type="term" value="P:regulation of translational fidelity"/>
    <property type="evidence" value="ECO:0007669"/>
    <property type="project" value="InterPro"/>
</dbReference>
<comment type="caution">
    <text evidence="2">The sequence shown here is derived from an EMBL/GenBank/DDBJ whole genome shotgun (WGS) entry which is preliminary data.</text>
</comment>
<dbReference type="GO" id="GO:0005524">
    <property type="term" value="F:ATP binding"/>
    <property type="evidence" value="ECO:0007669"/>
    <property type="project" value="UniProtKB-KW"/>
</dbReference>
<dbReference type="GO" id="GO:0050566">
    <property type="term" value="F:asparaginyl-tRNA synthase (glutamine-hydrolyzing) activity"/>
    <property type="evidence" value="ECO:0007669"/>
    <property type="project" value="RHEA"/>
</dbReference>
<evidence type="ECO:0000256" key="1">
    <source>
        <dbReference type="HAMAP-Rule" id="MF_00122"/>
    </source>
</evidence>
<dbReference type="PANTHER" id="PTHR15004:SF0">
    <property type="entry name" value="GLUTAMYL-TRNA(GLN) AMIDOTRANSFERASE SUBUNIT C, MITOCHONDRIAL"/>
    <property type="match status" value="1"/>
</dbReference>
<comment type="catalytic activity">
    <reaction evidence="1">
        <text>L-aspartyl-tRNA(Asn) + L-glutamine + ATP + H2O = L-asparaginyl-tRNA(Asn) + L-glutamate + ADP + phosphate + 2 H(+)</text>
        <dbReference type="Rhea" id="RHEA:14513"/>
        <dbReference type="Rhea" id="RHEA-COMP:9674"/>
        <dbReference type="Rhea" id="RHEA-COMP:9677"/>
        <dbReference type="ChEBI" id="CHEBI:15377"/>
        <dbReference type="ChEBI" id="CHEBI:15378"/>
        <dbReference type="ChEBI" id="CHEBI:29985"/>
        <dbReference type="ChEBI" id="CHEBI:30616"/>
        <dbReference type="ChEBI" id="CHEBI:43474"/>
        <dbReference type="ChEBI" id="CHEBI:58359"/>
        <dbReference type="ChEBI" id="CHEBI:78515"/>
        <dbReference type="ChEBI" id="CHEBI:78516"/>
        <dbReference type="ChEBI" id="CHEBI:456216"/>
    </reaction>
</comment>
<dbReference type="GO" id="GO:0016740">
    <property type="term" value="F:transferase activity"/>
    <property type="evidence" value="ECO:0007669"/>
    <property type="project" value="UniProtKB-KW"/>
</dbReference>
<dbReference type="SUPFAM" id="SSF141000">
    <property type="entry name" value="Glu-tRNAGln amidotransferase C subunit"/>
    <property type="match status" value="1"/>
</dbReference>
<gene>
    <name evidence="1" type="primary">gatC</name>
    <name evidence="2" type="ORF">FSCG_00298</name>
</gene>
<dbReference type="InterPro" id="IPR036113">
    <property type="entry name" value="Asp/Glu-ADT_sf_sub_c"/>
</dbReference>
<dbReference type="InterPro" id="IPR003837">
    <property type="entry name" value="GatC"/>
</dbReference>
<dbReference type="Pfam" id="PF02686">
    <property type="entry name" value="GatC"/>
    <property type="match status" value="1"/>
</dbReference>
<dbReference type="PANTHER" id="PTHR15004">
    <property type="entry name" value="GLUTAMYL-TRNA(GLN) AMIDOTRANSFERASE SUBUNIT C, MITOCHONDRIAL"/>
    <property type="match status" value="1"/>
</dbReference>
<comment type="function">
    <text evidence="1">Allows the formation of correctly charged Asn-tRNA(Asn) or Gln-tRNA(Gln) through the transamidation of misacylated Asp-tRNA(Asn) or Glu-tRNA(Gln) in organisms which lack either or both of asparaginyl-tRNA or glutaminyl-tRNA synthetases. The reaction takes place in the presence of glutamine and ATP through an activated phospho-Asp-tRNA(Asn) or phospho-Glu-tRNA(Gln).</text>
</comment>
<accession>A0A0M1VSP4</accession>
<dbReference type="HOGENOM" id="CLU_105899_1_2_0"/>
<evidence type="ECO:0000313" key="3">
    <source>
        <dbReference type="Proteomes" id="UP000004925"/>
    </source>
</evidence>
<sequence>MALTKEEVLKIAKLSKLSFEEKEIEKFQIELNDILKYIDMLNEVDTSKIEPLVYINEAVNNFREKEEKPSLEIGKVLLNAPESAENAIVVPKVIGE</sequence>
<proteinExistence type="inferred from homology"/>
<dbReference type="Proteomes" id="UP000004925">
    <property type="component" value="Unassembled WGS sequence"/>
</dbReference>
<name>A0A0M1VSP4_FUSVC</name>
<dbReference type="NCBIfam" id="TIGR00135">
    <property type="entry name" value="gatC"/>
    <property type="match status" value="1"/>
</dbReference>
<organism evidence="2 3">
    <name type="scientific">Fusobacterium vincentii 4_1_13</name>
    <dbReference type="NCBI Taxonomy" id="469606"/>
    <lineage>
        <taxon>Bacteria</taxon>
        <taxon>Fusobacteriati</taxon>
        <taxon>Fusobacteriota</taxon>
        <taxon>Fusobacteriia</taxon>
        <taxon>Fusobacteriales</taxon>
        <taxon>Fusobacteriaceae</taxon>
        <taxon>Fusobacterium</taxon>
    </lineage>
</organism>
<dbReference type="EC" id="6.3.5.-" evidence="1"/>
<comment type="similarity">
    <text evidence="1">Belongs to the GatC family.</text>
</comment>
<comment type="subunit">
    <text evidence="1">Heterotrimer of A, B and C subunits.</text>
</comment>
<dbReference type="EMBL" id="ACDE02000013">
    <property type="protein sequence ID" value="EEO39585.1"/>
    <property type="molecule type" value="Genomic_DNA"/>
</dbReference>
<keyword evidence="2" id="KW-0808">Transferase</keyword>
<keyword evidence="1" id="KW-0547">Nucleotide-binding</keyword>
<evidence type="ECO:0000313" key="2">
    <source>
        <dbReference type="EMBL" id="EEO39585.1"/>
    </source>
</evidence>
<keyword evidence="1" id="KW-0067">ATP-binding</keyword>
<protein>
    <recommendedName>
        <fullName evidence="1">Aspartyl/glutamyl-tRNA(Asn/Gln) amidotransferase subunit C</fullName>
        <shortName evidence="1">Asp/Glu-ADT subunit C</shortName>
        <ecNumber evidence="1">6.3.5.-</ecNumber>
    </recommendedName>
</protein>
<dbReference type="HAMAP" id="MF_00122">
    <property type="entry name" value="GatC"/>
    <property type="match status" value="1"/>
</dbReference>
<dbReference type="GO" id="GO:0050567">
    <property type="term" value="F:glutaminyl-tRNA synthase (glutamine-hydrolyzing) activity"/>
    <property type="evidence" value="ECO:0007669"/>
    <property type="project" value="UniProtKB-UniRule"/>
</dbReference>
<dbReference type="eggNOG" id="COG0721">
    <property type="taxonomic scope" value="Bacteria"/>
</dbReference>
<dbReference type="RefSeq" id="WP_005911752.1">
    <property type="nucleotide sequence ID" value="NZ_KQ235735.1"/>
</dbReference>
<reference evidence="2 3" key="1">
    <citation type="submission" date="2011-10" db="EMBL/GenBank/DDBJ databases">
        <title>The Genome Sequence of Fusobacterium sp. 4_1_13.</title>
        <authorList>
            <consortium name="The Broad Institute Genome Sequencing Platform"/>
            <person name="Earl A."/>
            <person name="Ward D."/>
            <person name="Feldgarden M."/>
            <person name="Gevers D."/>
            <person name="Strauss J."/>
            <person name="Ambrose C."/>
            <person name="Allen-Vercoe E."/>
            <person name="Young S.K."/>
            <person name="Zeng Q."/>
            <person name="Gargeya S."/>
            <person name="Fitzgerald M."/>
            <person name="Haas B."/>
            <person name="Abouelleil A."/>
            <person name="Alvarado L."/>
            <person name="Arachchi H.M."/>
            <person name="Berlin A."/>
            <person name="Brown A."/>
            <person name="Chapman S.B."/>
            <person name="Chen Z."/>
            <person name="Dunbar C."/>
            <person name="Freedman E."/>
            <person name="Gearin G."/>
            <person name="Goldberg J."/>
            <person name="Griggs A."/>
            <person name="Gujja S."/>
            <person name="Heiman D."/>
            <person name="Howarth C."/>
            <person name="Larson L."/>
            <person name="Lui A."/>
            <person name="MacDonald P.J."/>
            <person name="Montmayeur A."/>
            <person name="Murphy C."/>
            <person name="Neiman D."/>
            <person name="Pearson M."/>
            <person name="Priest M."/>
            <person name="Roberts A."/>
            <person name="Saif S."/>
            <person name="Shea T."/>
            <person name="Shenoy N."/>
            <person name="Sisk P."/>
            <person name="Stolte C."/>
            <person name="Sykes S."/>
            <person name="Wortman J."/>
            <person name="Nusbaum C."/>
            <person name="Birren B."/>
        </authorList>
    </citation>
    <scope>NUCLEOTIDE SEQUENCE [LARGE SCALE GENOMIC DNA]</scope>
    <source>
        <strain evidence="2 3">4_1_13</strain>
    </source>
</reference>
<keyword evidence="1" id="KW-0648">Protein biosynthesis</keyword>
<dbReference type="Gene3D" id="1.10.20.60">
    <property type="entry name" value="Glu-tRNAGln amidotransferase C subunit, N-terminal domain"/>
    <property type="match status" value="1"/>
</dbReference>
<keyword evidence="1" id="KW-0436">Ligase</keyword>
<dbReference type="GO" id="GO:0070681">
    <property type="term" value="P:glutaminyl-tRNAGln biosynthesis via transamidation"/>
    <property type="evidence" value="ECO:0007669"/>
    <property type="project" value="TreeGrafter"/>
</dbReference>
<dbReference type="GO" id="GO:0006412">
    <property type="term" value="P:translation"/>
    <property type="evidence" value="ECO:0007669"/>
    <property type="project" value="UniProtKB-UniRule"/>
</dbReference>
<dbReference type="AlphaFoldDB" id="A0A0M1VSP4"/>
<comment type="catalytic activity">
    <reaction evidence="1">
        <text>L-glutamyl-tRNA(Gln) + L-glutamine + ATP + H2O = L-glutaminyl-tRNA(Gln) + L-glutamate + ADP + phosphate + H(+)</text>
        <dbReference type="Rhea" id="RHEA:17521"/>
        <dbReference type="Rhea" id="RHEA-COMP:9681"/>
        <dbReference type="Rhea" id="RHEA-COMP:9684"/>
        <dbReference type="ChEBI" id="CHEBI:15377"/>
        <dbReference type="ChEBI" id="CHEBI:15378"/>
        <dbReference type="ChEBI" id="CHEBI:29985"/>
        <dbReference type="ChEBI" id="CHEBI:30616"/>
        <dbReference type="ChEBI" id="CHEBI:43474"/>
        <dbReference type="ChEBI" id="CHEBI:58359"/>
        <dbReference type="ChEBI" id="CHEBI:78520"/>
        <dbReference type="ChEBI" id="CHEBI:78521"/>
        <dbReference type="ChEBI" id="CHEBI:456216"/>
    </reaction>
</comment>